<proteinExistence type="predicted"/>
<comment type="caution">
    <text evidence="1">The sequence shown here is derived from an EMBL/GenBank/DDBJ whole genome shotgun (WGS) entry which is preliminary data.</text>
</comment>
<organism evidence="1">
    <name type="scientific">marine sediment metagenome</name>
    <dbReference type="NCBI Taxonomy" id="412755"/>
    <lineage>
        <taxon>unclassified sequences</taxon>
        <taxon>metagenomes</taxon>
        <taxon>ecological metagenomes</taxon>
    </lineage>
</organism>
<protein>
    <submittedName>
        <fullName evidence="1">Uncharacterized protein</fullName>
    </submittedName>
</protein>
<sequence>MSIKRKYSRKNRALYLDDIQLVYLREELSDLNHDGDSTPCICRTKPPLELFSPELDNICSMCGINWLSEGGCVHLYTGEGDD</sequence>
<accession>A0A0F9DBU8</accession>
<name>A0A0F9DBU8_9ZZZZ</name>
<evidence type="ECO:0000313" key="1">
    <source>
        <dbReference type="EMBL" id="KKL59144.1"/>
    </source>
</evidence>
<dbReference type="AlphaFoldDB" id="A0A0F9DBU8"/>
<reference evidence="1" key="1">
    <citation type="journal article" date="2015" name="Nature">
        <title>Complex archaea that bridge the gap between prokaryotes and eukaryotes.</title>
        <authorList>
            <person name="Spang A."/>
            <person name="Saw J.H."/>
            <person name="Jorgensen S.L."/>
            <person name="Zaremba-Niedzwiedzka K."/>
            <person name="Martijn J."/>
            <person name="Lind A.E."/>
            <person name="van Eijk R."/>
            <person name="Schleper C."/>
            <person name="Guy L."/>
            <person name="Ettema T.J."/>
        </authorList>
    </citation>
    <scope>NUCLEOTIDE SEQUENCE</scope>
</reference>
<gene>
    <name evidence="1" type="ORF">LCGC14_2218310</name>
</gene>
<dbReference type="EMBL" id="LAZR01029588">
    <property type="protein sequence ID" value="KKL59144.1"/>
    <property type="molecule type" value="Genomic_DNA"/>
</dbReference>